<dbReference type="OrthoDB" id="313284at2759"/>
<dbReference type="GO" id="GO:0000155">
    <property type="term" value="F:phosphorelay sensor kinase activity"/>
    <property type="evidence" value="ECO:0007669"/>
    <property type="project" value="InterPro"/>
</dbReference>
<dbReference type="SUPFAM" id="SSF47384">
    <property type="entry name" value="Homodimeric domain of signal transducing histidine kinase"/>
    <property type="match status" value="1"/>
</dbReference>
<comment type="catalytic activity">
    <reaction evidence="1">
        <text>ATP + protein L-histidine = ADP + protein N-phospho-L-histidine.</text>
        <dbReference type="EC" id="2.7.13.3"/>
    </reaction>
</comment>
<dbReference type="Proteomes" id="UP000785679">
    <property type="component" value="Unassembled WGS sequence"/>
</dbReference>
<comment type="caution">
    <text evidence="9">The sequence shown here is derived from an EMBL/GenBank/DDBJ whole genome shotgun (WGS) entry which is preliminary data.</text>
</comment>
<feature type="transmembrane region" description="Helical" evidence="7">
    <location>
        <begin position="265"/>
        <end position="283"/>
    </location>
</feature>
<dbReference type="EC" id="2.7.13.3" evidence="2"/>
<feature type="transmembrane region" description="Helical" evidence="7">
    <location>
        <begin position="215"/>
        <end position="235"/>
    </location>
</feature>
<keyword evidence="7" id="KW-1133">Transmembrane helix</keyword>
<accession>A0A8J8NZV3</accession>
<evidence type="ECO:0000256" key="3">
    <source>
        <dbReference type="ARBA" id="ARBA00022553"/>
    </source>
</evidence>
<dbReference type="InterPro" id="IPR003594">
    <property type="entry name" value="HATPase_dom"/>
</dbReference>
<evidence type="ECO:0000313" key="10">
    <source>
        <dbReference type="Proteomes" id="UP000785679"/>
    </source>
</evidence>
<dbReference type="PROSITE" id="PS50109">
    <property type="entry name" value="HIS_KIN"/>
    <property type="match status" value="1"/>
</dbReference>
<proteinExistence type="predicted"/>
<dbReference type="SMART" id="SM00388">
    <property type="entry name" value="HisKA"/>
    <property type="match status" value="1"/>
</dbReference>
<dbReference type="Gene3D" id="1.10.287.130">
    <property type="match status" value="1"/>
</dbReference>
<dbReference type="EMBL" id="RRYP01002524">
    <property type="protein sequence ID" value="TNV84683.1"/>
    <property type="molecule type" value="Genomic_DNA"/>
</dbReference>
<feature type="transmembrane region" description="Helical" evidence="7">
    <location>
        <begin position="155"/>
        <end position="176"/>
    </location>
</feature>
<dbReference type="Gene3D" id="3.30.565.10">
    <property type="entry name" value="Histidine kinase-like ATPase, C-terminal domain"/>
    <property type="match status" value="1"/>
</dbReference>
<keyword evidence="7" id="KW-0812">Transmembrane</keyword>
<evidence type="ECO:0000256" key="4">
    <source>
        <dbReference type="ARBA" id="ARBA00022679"/>
    </source>
</evidence>
<dbReference type="PRINTS" id="PR00344">
    <property type="entry name" value="BCTRLSENSOR"/>
</dbReference>
<dbReference type="SMART" id="SM00387">
    <property type="entry name" value="HATPase_c"/>
    <property type="match status" value="1"/>
</dbReference>
<evidence type="ECO:0000256" key="5">
    <source>
        <dbReference type="ARBA" id="ARBA00022777"/>
    </source>
</evidence>
<dbReference type="InterPro" id="IPR005467">
    <property type="entry name" value="His_kinase_dom"/>
</dbReference>
<keyword evidence="3" id="KW-0597">Phosphoprotein</keyword>
<evidence type="ECO:0000259" key="8">
    <source>
        <dbReference type="PROSITE" id="PS50109"/>
    </source>
</evidence>
<dbReference type="InterPro" id="IPR036890">
    <property type="entry name" value="HATPase_C_sf"/>
</dbReference>
<keyword evidence="7" id="KW-0472">Membrane</keyword>
<evidence type="ECO:0000313" key="9">
    <source>
        <dbReference type="EMBL" id="TNV84683.1"/>
    </source>
</evidence>
<dbReference type="Pfam" id="PF00512">
    <property type="entry name" value="HisKA"/>
    <property type="match status" value="1"/>
</dbReference>
<keyword evidence="4" id="KW-0808">Transferase</keyword>
<dbReference type="AlphaFoldDB" id="A0A8J8NZV3"/>
<protein>
    <recommendedName>
        <fullName evidence="2">histidine kinase</fullName>
        <ecNumber evidence="2">2.7.13.3</ecNumber>
    </recommendedName>
</protein>
<organism evidence="9 10">
    <name type="scientific">Halteria grandinella</name>
    <dbReference type="NCBI Taxonomy" id="5974"/>
    <lineage>
        <taxon>Eukaryota</taxon>
        <taxon>Sar</taxon>
        <taxon>Alveolata</taxon>
        <taxon>Ciliophora</taxon>
        <taxon>Intramacronucleata</taxon>
        <taxon>Spirotrichea</taxon>
        <taxon>Stichotrichia</taxon>
        <taxon>Sporadotrichida</taxon>
        <taxon>Halteriidae</taxon>
        <taxon>Halteria</taxon>
    </lineage>
</organism>
<feature type="transmembrane region" description="Helical" evidence="7">
    <location>
        <begin position="182"/>
        <end position="203"/>
    </location>
</feature>
<feature type="region of interest" description="Disordered" evidence="6">
    <location>
        <begin position="453"/>
        <end position="472"/>
    </location>
</feature>
<keyword evidence="5" id="KW-0418">Kinase</keyword>
<evidence type="ECO:0000256" key="1">
    <source>
        <dbReference type="ARBA" id="ARBA00000085"/>
    </source>
</evidence>
<dbReference type="PANTHER" id="PTHR43047:SF72">
    <property type="entry name" value="OSMOSENSING HISTIDINE PROTEIN KINASE SLN1"/>
    <property type="match status" value="1"/>
</dbReference>
<gene>
    <name evidence="9" type="ORF">FGO68_gene3435</name>
</gene>
<evidence type="ECO:0000256" key="6">
    <source>
        <dbReference type="SAM" id="MobiDB-lite"/>
    </source>
</evidence>
<reference evidence="9" key="1">
    <citation type="submission" date="2019-06" db="EMBL/GenBank/DDBJ databases">
        <authorList>
            <person name="Zheng W."/>
        </authorList>
    </citation>
    <scope>NUCLEOTIDE SEQUENCE</scope>
    <source>
        <strain evidence="9">QDHG01</strain>
    </source>
</reference>
<dbReference type="GO" id="GO:0009927">
    <property type="term" value="F:histidine phosphotransfer kinase activity"/>
    <property type="evidence" value="ECO:0007669"/>
    <property type="project" value="TreeGrafter"/>
</dbReference>
<dbReference type="SUPFAM" id="SSF55874">
    <property type="entry name" value="ATPase domain of HSP90 chaperone/DNA topoisomerase II/histidine kinase"/>
    <property type="match status" value="1"/>
</dbReference>
<dbReference type="CDD" id="cd00082">
    <property type="entry name" value="HisKA"/>
    <property type="match status" value="1"/>
</dbReference>
<evidence type="ECO:0000256" key="7">
    <source>
        <dbReference type="SAM" id="Phobius"/>
    </source>
</evidence>
<evidence type="ECO:0000256" key="2">
    <source>
        <dbReference type="ARBA" id="ARBA00012438"/>
    </source>
</evidence>
<feature type="transmembrane region" description="Helical" evidence="7">
    <location>
        <begin position="241"/>
        <end position="260"/>
    </location>
</feature>
<keyword evidence="10" id="KW-1185">Reference proteome</keyword>
<feature type="domain" description="Histidine kinase" evidence="8">
    <location>
        <begin position="596"/>
        <end position="816"/>
    </location>
</feature>
<name>A0A8J8NZV3_HALGN</name>
<dbReference type="InterPro" id="IPR036097">
    <property type="entry name" value="HisK_dim/P_sf"/>
</dbReference>
<dbReference type="GO" id="GO:0005886">
    <property type="term" value="C:plasma membrane"/>
    <property type="evidence" value="ECO:0007669"/>
    <property type="project" value="TreeGrafter"/>
</dbReference>
<dbReference type="InterPro" id="IPR003661">
    <property type="entry name" value="HisK_dim/P_dom"/>
</dbReference>
<dbReference type="InterPro" id="IPR004358">
    <property type="entry name" value="Sig_transdc_His_kin-like_C"/>
</dbReference>
<sequence length="1045" mass="119678">MEFVYFREIEQRNILIQIIELHLNISNNYCMAKVRFSNIFKSLVNKSTNSLPGLSDIQLEEADQEKGQCQSPQRVEFRRMRSFVSNSSDKKLAQQEKANIPTRSCSNQIQIQGLVKLLTKTFEQHWLSLKFKDASLELEYQQYYHKDMLAYATTYFRLMLLFLIAFSWIVIYSLTVLPKDQIFTPLLTLSFMVFFAGFSYGLLRWSRVNLTLAKLYSTIQMILLIVISIESNINIGQADSQKGWGIIFCLQALLSCISYCKAQQLLVLLGLSLFSCVRTYYYIPTQEQIINFNHNFWVTQLILYVSSRTYTQNVRAQFTQMKNQEQLLHLFTNLVRVYHDGILMTSKEEIILCNQSTEEIFGQVDESSFDIDLTPMSTSRKGRSQSVHANSIGISKRQLLSPNDELEANEGEMLQSDDQGFGIIAAQKKQNLQYREESALNLSILESSSRKRSIKKSLTSKSSKNLGDVSNQDIINGMRRAVQSSSQSETFAEEAQDFENLWEHINKLEQKFNGLNSSIDNRSPQNLGGKYFTLKKRKSSNNHEESEKESTILVFTNVLNISGQQIVLTTVRDMSNFIELEQQKNLSNMKTVAFASAAHEFRNPLNAIETSLTILEPLIDKQKCGKFFKIAKDCSSLMVFLVRDILDLSQIEAKSLILNLQECSIHNLVSECVSIFQLKALDKGIKLDIPKANSMYWPTKLNVDENRTKQIIINLLSNALKYTIHGYVRIQTTVQKEKMRYGILIEDSGVGMTMTQIHKLFTPFTKIMSNRELNVDGVGLGLSISHNIARALGGDLEVVSEVGKGSLFTLWLPLTQQNLQDYDSFLASQTRFVSDTRLHIATEAGGDTQIEEINSLSQINKQFFQKSFIPQQLTKKRIANKKLSISQQLEPIQELRQSQTINEISNLKQKRENDCPCPQVLIIDKDPYSLIKVEGLLNQQSVKNALKAFDWREAMSKLAKAHQICPISQKKRGHAKATLIFYDGSDKIEGIIKDLGQKFDSQTKVILMVYRENNIEQQFKEKGFKILYKPIKEEDLKKITFEMQF</sequence>
<dbReference type="PANTHER" id="PTHR43047">
    <property type="entry name" value="TWO-COMPONENT HISTIDINE PROTEIN KINASE"/>
    <property type="match status" value="1"/>
</dbReference>
<dbReference type="Pfam" id="PF02518">
    <property type="entry name" value="HATPase_c"/>
    <property type="match status" value="1"/>
</dbReference>